<dbReference type="EMBL" id="LR721782">
    <property type="protein sequence ID" value="VVW22765.1"/>
    <property type="molecule type" value="Genomic_DNA"/>
</dbReference>
<protein>
    <submittedName>
        <fullName evidence="1">Uncharacterized protein</fullName>
    </submittedName>
</protein>
<accession>A0A5K1C8D4</accession>
<proteinExistence type="predicted"/>
<evidence type="ECO:0000313" key="1">
    <source>
        <dbReference type="EMBL" id="VVW22765.1"/>
    </source>
</evidence>
<organism evidence="1">
    <name type="scientific">Nymphaea colorata</name>
    <name type="common">pocket water lily</name>
    <dbReference type="NCBI Taxonomy" id="210225"/>
    <lineage>
        <taxon>Eukaryota</taxon>
        <taxon>Viridiplantae</taxon>
        <taxon>Streptophyta</taxon>
        <taxon>Embryophyta</taxon>
        <taxon>Tracheophyta</taxon>
        <taxon>Spermatophyta</taxon>
        <taxon>Magnoliopsida</taxon>
        <taxon>Nymphaeales</taxon>
        <taxon>Nymphaeaceae</taxon>
        <taxon>Nymphaea</taxon>
    </lineage>
</organism>
<reference evidence="1" key="1">
    <citation type="submission" date="2019-09" db="EMBL/GenBank/DDBJ databases">
        <authorList>
            <person name="Zhang L."/>
        </authorList>
    </citation>
    <scope>NUCLEOTIDE SEQUENCE</scope>
</reference>
<name>A0A5K1C8D4_9MAGN</name>
<gene>
    <name evidence="1" type="ORF">NYM_LOCUS17757</name>
</gene>
<sequence length="8" mass="868">MHLNALGL</sequence>